<feature type="transmembrane region" description="Helical" evidence="1">
    <location>
        <begin position="69"/>
        <end position="88"/>
    </location>
</feature>
<proteinExistence type="predicted"/>
<evidence type="ECO:0000259" key="2">
    <source>
        <dbReference type="SMART" id="SM00014"/>
    </source>
</evidence>
<feature type="transmembrane region" description="Helical" evidence="1">
    <location>
        <begin position="15"/>
        <end position="34"/>
    </location>
</feature>
<keyword evidence="1" id="KW-0812">Transmembrane</keyword>
<evidence type="ECO:0000256" key="1">
    <source>
        <dbReference type="SAM" id="Phobius"/>
    </source>
</evidence>
<accession>A0A4R8WK02</accession>
<gene>
    <name evidence="3" type="ORF">E3O19_14040</name>
</gene>
<dbReference type="EMBL" id="SOFP01000070">
    <property type="protein sequence ID" value="TFC11380.1"/>
    <property type="molecule type" value="Genomic_DNA"/>
</dbReference>
<protein>
    <submittedName>
        <fullName evidence="3">Phosphatase PAP2 family protein</fullName>
    </submittedName>
</protein>
<feature type="transmembrane region" description="Helical" evidence="1">
    <location>
        <begin position="157"/>
        <end position="179"/>
    </location>
</feature>
<feature type="transmembrane region" description="Helical" evidence="1">
    <location>
        <begin position="132"/>
        <end position="150"/>
    </location>
</feature>
<sequence length="284" mass="29422">MGNWNVRTTSTTSPLRYFVGALCSIAVFIAIYLFSVRSLAGQTMDQLAFDGAEFGRRSVTPFTQQVLDALPVVSVVAGMVVAGILTAVRRNMRTLIIAVGAALGAVLTTQLLKGWLLTRPDLGVDGYAGNSFPSGHTTVAAASALAVFLVSSPRTRWLSALAGTAFAVVAGVSTLANGWHRPSDVIAALLVVALWGCGGGVALTVWRGDDATTMKAPPAAGARIQLKILVPLLVVAVSAFLVTYFRAFGSTPGPLIAYVGGVSAIIAAGFTVALTATRLFSRLP</sequence>
<organism evidence="3 4">
    <name type="scientific">Cryobacterium algoritolerans</name>
    <dbReference type="NCBI Taxonomy" id="1259184"/>
    <lineage>
        <taxon>Bacteria</taxon>
        <taxon>Bacillati</taxon>
        <taxon>Actinomycetota</taxon>
        <taxon>Actinomycetes</taxon>
        <taxon>Micrococcales</taxon>
        <taxon>Microbacteriaceae</taxon>
        <taxon>Cryobacterium</taxon>
    </lineage>
</organism>
<dbReference type="Proteomes" id="UP000298412">
    <property type="component" value="Unassembled WGS sequence"/>
</dbReference>
<dbReference type="Gene3D" id="1.20.144.10">
    <property type="entry name" value="Phosphatidic acid phosphatase type 2/haloperoxidase"/>
    <property type="match status" value="1"/>
</dbReference>
<feature type="transmembrane region" description="Helical" evidence="1">
    <location>
        <begin position="226"/>
        <end position="249"/>
    </location>
</feature>
<dbReference type="AlphaFoldDB" id="A0A4R8WK02"/>
<evidence type="ECO:0000313" key="3">
    <source>
        <dbReference type="EMBL" id="TFC11380.1"/>
    </source>
</evidence>
<evidence type="ECO:0000313" key="4">
    <source>
        <dbReference type="Proteomes" id="UP000298412"/>
    </source>
</evidence>
<keyword evidence="1" id="KW-0472">Membrane</keyword>
<comment type="caution">
    <text evidence="3">The sequence shown here is derived from an EMBL/GenBank/DDBJ whole genome shotgun (WGS) entry which is preliminary data.</text>
</comment>
<name>A0A4R8WK02_9MICO</name>
<dbReference type="Pfam" id="PF01569">
    <property type="entry name" value="PAP2"/>
    <property type="match status" value="1"/>
</dbReference>
<reference evidence="3 4" key="1">
    <citation type="submission" date="2019-03" db="EMBL/GenBank/DDBJ databases">
        <title>Genomics of glacier-inhabiting Cryobacterium strains.</title>
        <authorList>
            <person name="Liu Q."/>
            <person name="Xin Y.-H."/>
        </authorList>
    </citation>
    <scope>NUCLEOTIDE SEQUENCE [LARGE SCALE GENOMIC DNA]</scope>
    <source>
        <strain evidence="3 4">MDT1-3</strain>
    </source>
</reference>
<feature type="transmembrane region" description="Helical" evidence="1">
    <location>
        <begin position="95"/>
        <end position="112"/>
    </location>
</feature>
<feature type="transmembrane region" description="Helical" evidence="1">
    <location>
        <begin position="185"/>
        <end position="206"/>
    </location>
</feature>
<dbReference type="RefSeq" id="WP_134568579.1">
    <property type="nucleotide sequence ID" value="NZ_SOFP01000070.1"/>
</dbReference>
<dbReference type="InterPro" id="IPR036938">
    <property type="entry name" value="PAP2/HPO_sf"/>
</dbReference>
<dbReference type="OrthoDB" id="3240395at2"/>
<dbReference type="SUPFAM" id="SSF48317">
    <property type="entry name" value="Acid phosphatase/Vanadium-dependent haloperoxidase"/>
    <property type="match status" value="1"/>
</dbReference>
<keyword evidence="1" id="KW-1133">Transmembrane helix</keyword>
<dbReference type="SMART" id="SM00014">
    <property type="entry name" value="acidPPc"/>
    <property type="match status" value="1"/>
</dbReference>
<feature type="domain" description="Phosphatidic acid phosphatase type 2/haloperoxidase" evidence="2">
    <location>
        <begin position="94"/>
        <end position="203"/>
    </location>
</feature>
<dbReference type="InterPro" id="IPR000326">
    <property type="entry name" value="PAP2/HPO"/>
</dbReference>
<feature type="transmembrane region" description="Helical" evidence="1">
    <location>
        <begin position="255"/>
        <end position="280"/>
    </location>
</feature>
<keyword evidence="4" id="KW-1185">Reference proteome</keyword>